<dbReference type="InterPro" id="IPR010982">
    <property type="entry name" value="Lambda_DNA-bd_dom_sf"/>
</dbReference>
<reference evidence="5 6" key="1">
    <citation type="submission" date="2019-03" db="EMBL/GenBank/DDBJ databases">
        <title>Cohnella endophytica sp. nov., a novel endophytic bacterium isolated from bark of Sonneratia apetala.</title>
        <authorList>
            <person name="Tuo L."/>
        </authorList>
    </citation>
    <scope>NUCLEOTIDE SEQUENCE [LARGE SCALE GENOMIC DNA]</scope>
    <source>
        <strain evidence="5 6">CCTCC AB 208254</strain>
    </source>
</reference>
<evidence type="ECO:0000313" key="5">
    <source>
        <dbReference type="EMBL" id="TFE30595.1"/>
    </source>
</evidence>
<dbReference type="PANTHER" id="PTHR30146:SF109">
    <property type="entry name" value="HTH-TYPE TRANSCRIPTIONAL REGULATOR GALS"/>
    <property type="match status" value="1"/>
</dbReference>
<organism evidence="5 6">
    <name type="scientific">Cohnella luojiensis</name>
    <dbReference type="NCBI Taxonomy" id="652876"/>
    <lineage>
        <taxon>Bacteria</taxon>
        <taxon>Bacillati</taxon>
        <taxon>Bacillota</taxon>
        <taxon>Bacilli</taxon>
        <taxon>Bacillales</taxon>
        <taxon>Paenibacillaceae</taxon>
        <taxon>Cohnella</taxon>
    </lineage>
</organism>
<evidence type="ECO:0000256" key="1">
    <source>
        <dbReference type="ARBA" id="ARBA00023015"/>
    </source>
</evidence>
<keyword evidence="6" id="KW-1185">Reference proteome</keyword>
<dbReference type="PROSITE" id="PS00356">
    <property type="entry name" value="HTH_LACI_1"/>
    <property type="match status" value="1"/>
</dbReference>
<dbReference type="InterPro" id="IPR028082">
    <property type="entry name" value="Peripla_BP_I"/>
</dbReference>
<keyword evidence="3" id="KW-0804">Transcription</keyword>
<gene>
    <name evidence="5" type="ORF">E2980_02060</name>
</gene>
<dbReference type="PROSITE" id="PS50932">
    <property type="entry name" value="HTH_LACI_2"/>
    <property type="match status" value="1"/>
</dbReference>
<proteinExistence type="predicted"/>
<dbReference type="Gene3D" id="1.10.260.40">
    <property type="entry name" value="lambda repressor-like DNA-binding domains"/>
    <property type="match status" value="1"/>
</dbReference>
<dbReference type="Gene3D" id="3.40.50.2300">
    <property type="match status" value="2"/>
</dbReference>
<dbReference type="GO" id="GO:0000976">
    <property type="term" value="F:transcription cis-regulatory region binding"/>
    <property type="evidence" value="ECO:0007669"/>
    <property type="project" value="TreeGrafter"/>
</dbReference>
<evidence type="ECO:0000256" key="2">
    <source>
        <dbReference type="ARBA" id="ARBA00023125"/>
    </source>
</evidence>
<evidence type="ECO:0000256" key="3">
    <source>
        <dbReference type="ARBA" id="ARBA00023163"/>
    </source>
</evidence>
<sequence>MTVTIKDVAKKAGVSPSTVSRVIADHPRISAETSRKVKEIMEELGYHPNLMAKSLVSRTTRTIAVILPKPAEELLLNFFFYELIRGVLAQLTRSGYDLLMAGGSNEQEELETVTRLVRGGRIDGLLLLYSRSSDPIITFLRKEKMPFALIGRSLDYEDVPSVDNDNVQAAYDATNHLIAQGQKRIGFVSGPTKLAMTQDRMTGYARALAEADLPFKEGWVVEGEFLLESGYRAMASIMSQPEPPTALVVIDDVVAFGVLKGLAELGYRIPQDVAIVSFNNIALSELTMPPITSVDVGTYQLGYTASQMVLRMIQQVEITARQIIPHRLVVRESSLRTVAQHIPS</sequence>
<dbReference type="InterPro" id="IPR001761">
    <property type="entry name" value="Peripla_BP/Lac1_sug-bd_dom"/>
</dbReference>
<dbReference type="PANTHER" id="PTHR30146">
    <property type="entry name" value="LACI-RELATED TRANSCRIPTIONAL REPRESSOR"/>
    <property type="match status" value="1"/>
</dbReference>
<dbReference type="PRINTS" id="PR00036">
    <property type="entry name" value="HTHLACI"/>
</dbReference>
<dbReference type="RefSeq" id="WP_135150477.1">
    <property type="nucleotide sequence ID" value="NZ_SOMN01000002.1"/>
</dbReference>
<dbReference type="CDD" id="cd06294">
    <property type="entry name" value="PBP1_MalR-like"/>
    <property type="match status" value="1"/>
</dbReference>
<accession>A0A4Y8M704</accession>
<dbReference type="CDD" id="cd01392">
    <property type="entry name" value="HTH_LacI"/>
    <property type="match status" value="1"/>
</dbReference>
<dbReference type="SUPFAM" id="SSF47413">
    <property type="entry name" value="lambda repressor-like DNA-binding domains"/>
    <property type="match status" value="1"/>
</dbReference>
<dbReference type="OrthoDB" id="9788209at2"/>
<name>A0A4Y8M704_9BACL</name>
<dbReference type="SMART" id="SM00354">
    <property type="entry name" value="HTH_LACI"/>
    <property type="match status" value="1"/>
</dbReference>
<comment type="caution">
    <text evidence="5">The sequence shown here is derived from an EMBL/GenBank/DDBJ whole genome shotgun (WGS) entry which is preliminary data.</text>
</comment>
<dbReference type="Pfam" id="PF00356">
    <property type="entry name" value="LacI"/>
    <property type="match status" value="1"/>
</dbReference>
<dbReference type="GO" id="GO:0003700">
    <property type="term" value="F:DNA-binding transcription factor activity"/>
    <property type="evidence" value="ECO:0007669"/>
    <property type="project" value="TreeGrafter"/>
</dbReference>
<dbReference type="AlphaFoldDB" id="A0A4Y8M704"/>
<dbReference type="Proteomes" id="UP000297900">
    <property type="component" value="Unassembled WGS sequence"/>
</dbReference>
<protein>
    <submittedName>
        <fullName evidence="5">LacI family transcriptional regulator</fullName>
    </submittedName>
</protein>
<evidence type="ECO:0000259" key="4">
    <source>
        <dbReference type="PROSITE" id="PS50932"/>
    </source>
</evidence>
<keyword evidence="1" id="KW-0805">Transcription regulation</keyword>
<dbReference type="EMBL" id="SOMN01000002">
    <property type="protein sequence ID" value="TFE30595.1"/>
    <property type="molecule type" value="Genomic_DNA"/>
</dbReference>
<feature type="domain" description="HTH lacI-type" evidence="4">
    <location>
        <begin position="3"/>
        <end position="57"/>
    </location>
</feature>
<evidence type="ECO:0000313" key="6">
    <source>
        <dbReference type="Proteomes" id="UP000297900"/>
    </source>
</evidence>
<dbReference type="Pfam" id="PF00532">
    <property type="entry name" value="Peripla_BP_1"/>
    <property type="match status" value="1"/>
</dbReference>
<dbReference type="InterPro" id="IPR000843">
    <property type="entry name" value="HTH_LacI"/>
</dbReference>
<keyword evidence="2" id="KW-0238">DNA-binding</keyword>
<dbReference type="SUPFAM" id="SSF53822">
    <property type="entry name" value="Periplasmic binding protein-like I"/>
    <property type="match status" value="1"/>
</dbReference>